<evidence type="ECO:0000256" key="1">
    <source>
        <dbReference type="ARBA" id="ARBA00004651"/>
    </source>
</evidence>
<feature type="transmembrane region" description="Helical" evidence="7">
    <location>
        <begin position="38"/>
        <end position="59"/>
    </location>
</feature>
<dbReference type="InterPro" id="IPR000515">
    <property type="entry name" value="MetI-like"/>
</dbReference>
<evidence type="ECO:0000313" key="9">
    <source>
        <dbReference type="EMBL" id="PEN11107.1"/>
    </source>
</evidence>
<dbReference type="OrthoDB" id="9801163at2"/>
<evidence type="ECO:0000256" key="7">
    <source>
        <dbReference type="RuleBase" id="RU363032"/>
    </source>
</evidence>
<evidence type="ECO:0000256" key="4">
    <source>
        <dbReference type="ARBA" id="ARBA00022692"/>
    </source>
</evidence>
<feature type="transmembrane region" description="Helical" evidence="7">
    <location>
        <begin position="64"/>
        <end position="83"/>
    </location>
</feature>
<reference evidence="9 10" key="1">
    <citation type="submission" date="2017-10" db="EMBL/GenBank/DDBJ databases">
        <title>Draft genome of Longibacter Salinarum.</title>
        <authorList>
            <person name="Goh K.M."/>
            <person name="Shamsir M.S."/>
            <person name="Lim S.W."/>
        </authorList>
    </citation>
    <scope>NUCLEOTIDE SEQUENCE [LARGE SCALE GENOMIC DNA]</scope>
    <source>
        <strain evidence="9 10">KCTC 52045</strain>
    </source>
</reference>
<dbReference type="GO" id="GO:0015226">
    <property type="term" value="F:carnitine transmembrane transporter activity"/>
    <property type="evidence" value="ECO:0007669"/>
    <property type="project" value="TreeGrafter"/>
</dbReference>
<feature type="transmembrane region" description="Helical" evidence="7">
    <location>
        <begin position="212"/>
        <end position="231"/>
    </location>
</feature>
<dbReference type="GO" id="GO:0005275">
    <property type="term" value="F:amine transmembrane transporter activity"/>
    <property type="evidence" value="ECO:0007669"/>
    <property type="project" value="TreeGrafter"/>
</dbReference>
<dbReference type="Gene3D" id="1.10.3720.10">
    <property type="entry name" value="MetI-like"/>
    <property type="match status" value="1"/>
</dbReference>
<dbReference type="SUPFAM" id="SSF161098">
    <property type="entry name" value="MetI-like"/>
    <property type="match status" value="1"/>
</dbReference>
<dbReference type="RefSeq" id="WP_098079048.1">
    <property type="nucleotide sequence ID" value="NZ_PDEQ01000012.1"/>
</dbReference>
<feature type="domain" description="ABC transmembrane type-1" evidence="8">
    <location>
        <begin position="85"/>
        <end position="264"/>
    </location>
</feature>
<keyword evidence="5 7" id="KW-1133">Transmembrane helix</keyword>
<dbReference type="FunFam" id="1.10.3720.10:FF:000001">
    <property type="entry name" value="Glycine betaine ABC transporter, permease"/>
    <property type="match status" value="1"/>
</dbReference>
<sequence length="280" mass="29392">MDIGGAFEQYLEWIRTNLGPGLDAIGAVVRAVVDALEAGLMLLPAWAWIIVFVGLAWWLSGRGVAIFTAAGMAVIAYGMDLWTATMETLALVLASTAIALAIGVPLGVAGAKRKWIQRTLRPVLDFMQTMPAFVYLIPAVLLFRIGAVPGVLATVVFAMPPVVRLTSLGIRQVPREIVEASQAFGATPWQQLWKVELPVALPTILAGINQTIMLALSMVVIAALIGAGGLGQDVLTGVTQLKIGLGFESGLAVVILAIFLDRVTQGLGGRAGEASAPKTA</sequence>
<gene>
    <name evidence="9" type="ORF">CRI94_16940</name>
</gene>
<dbReference type="CDD" id="cd06261">
    <property type="entry name" value="TM_PBP2"/>
    <property type="match status" value="1"/>
</dbReference>
<name>A0A2A8CTK2_9BACT</name>
<dbReference type="GO" id="GO:0015871">
    <property type="term" value="P:choline transport"/>
    <property type="evidence" value="ECO:0007669"/>
    <property type="project" value="TreeGrafter"/>
</dbReference>
<evidence type="ECO:0000256" key="3">
    <source>
        <dbReference type="ARBA" id="ARBA00022475"/>
    </source>
</evidence>
<evidence type="ECO:0000256" key="6">
    <source>
        <dbReference type="ARBA" id="ARBA00023136"/>
    </source>
</evidence>
<dbReference type="PROSITE" id="PS50928">
    <property type="entry name" value="ABC_TM1"/>
    <property type="match status" value="1"/>
</dbReference>
<dbReference type="GO" id="GO:0043190">
    <property type="term" value="C:ATP-binding cassette (ABC) transporter complex"/>
    <property type="evidence" value="ECO:0007669"/>
    <property type="project" value="TreeGrafter"/>
</dbReference>
<comment type="similarity">
    <text evidence="7">Belongs to the binding-protein-dependent transport system permease family.</text>
</comment>
<dbReference type="PANTHER" id="PTHR47737:SF1">
    <property type="entry name" value="GLYCINE BETAINE_PROLINE BETAINE TRANSPORT SYSTEM PERMEASE PROTEIN PROW"/>
    <property type="match status" value="1"/>
</dbReference>
<keyword evidence="3" id="KW-1003">Cell membrane</keyword>
<evidence type="ECO:0000256" key="5">
    <source>
        <dbReference type="ARBA" id="ARBA00022989"/>
    </source>
</evidence>
<keyword evidence="4 7" id="KW-0812">Transmembrane</keyword>
<dbReference type="PANTHER" id="PTHR47737">
    <property type="entry name" value="GLYCINE BETAINE/PROLINE BETAINE TRANSPORT SYSTEM PERMEASE PROTEIN PROW"/>
    <property type="match status" value="1"/>
</dbReference>
<dbReference type="EMBL" id="PDEQ01000012">
    <property type="protein sequence ID" value="PEN11107.1"/>
    <property type="molecule type" value="Genomic_DNA"/>
</dbReference>
<keyword evidence="6 7" id="KW-0472">Membrane</keyword>
<evidence type="ECO:0000256" key="2">
    <source>
        <dbReference type="ARBA" id="ARBA00022448"/>
    </source>
</evidence>
<feature type="transmembrane region" description="Helical" evidence="7">
    <location>
        <begin position="132"/>
        <end position="159"/>
    </location>
</feature>
<dbReference type="Proteomes" id="UP000220102">
    <property type="component" value="Unassembled WGS sequence"/>
</dbReference>
<evidence type="ECO:0000259" key="8">
    <source>
        <dbReference type="PROSITE" id="PS50928"/>
    </source>
</evidence>
<keyword evidence="10" id="KW-1185">Reference proteome</keyword>
<dbReference type="InterPro" id="IPR035906">
    <property type="entry name" value="MetI-like_sf"/>
</dbReference>
<proteinExistence type="inferred from homology"/>
<feature type="transmembrane region" description="Helical" evidence="7">
    <location>
        <begin position="243"/>
        <end position="260"/>
    </location>
</feature>
<organism evidence="9 10">
    <name type="scientific">Longibacter salinarum</name>
    <dbReference type="NCBI Taxonomy" id="1850348"/>
    <lineage>
        <taxon>Bacteria</taxon>
        <taxon>Pseudomonadati</taxon>
        <taxon>Rhodothermota</taxon>
        <taxon>Rhodothermia</taxon>
        <taxon>Rhodothermales</taxon>
        <taxon>Salisaetaceae</taxon>
        <taxon>Longibacter</taxon>
    </lineage>
</organism>
<keyword evidence="2 7" id="KW-0813">Transport</keyword>
<comment type="caution">
    <text evidence="9">The sequence shown here is derived from an EMBL/GenBank/DDBJ whole genome shotgun (WGS) entry which is preliminary data.</text>
</comment>
<dbReference type="Pfam" id="PF00528">
    <property type="entry name" value="BPD_transp_1"/>
    <property type="match status" value="1"/>
</dbReference>
<protein>
    <submittedName>
        <fullName evidence="9">Glycine/betaine ABC transporter</fullName>
    </submittedName>
</protein>
<dbReference type="GO" id="GO:0031460">
    <property type="term" value="P:glycine betaine transport"/>
    <property type="evidence" value="ECO:0007669"/>
    <property type="project" value="TreeGrafter"/>
</dbReference>
<accession>A0A2A8CTK2</accession>
<comment type="subcellular location">
    <subcellularLocation>
        <location evidence="1 7">Cell membrane</location>
        <topology evidence="1 7">Multi-pass membrane protein</topology>
    </subcellularLocation>
</comment>
<dbReference type="AlphaFoldDB" id="A0A2A8CTK2"/>
<feature type="transmembrane region" description="Helical" evidence="7">
    <location>
        <begin position="89"/>
        <end position="111"/>
    </location>
</feature>
<evidence type="ECO:0000313" key="10">
    <source>
        <dbReference type="Proteomes" id="UP000220102"/>
    </source>
</evidence>